<evidence type="ECO:0000313" key="11">
    <source>
        <dbReference type="EMBL" id="NKF21230.1"/>
    </source>
</evidence>
<dbReference type="HAMAP" id="MF_00237">
    <property type="entry name" value="TatB"/>
    <property type="match status" value="1"/>
</dbReference>
<evidence type="ECO:0000256" key="6">
    <source>
        <dbReference type="ARBA" id="ARBA00022989"/>
    </source>
</evidence>
<dbReference type="Proteomes" id="UP000653472">
    <property type="component" value="Unassembled WGS sequence"/>
</dbReference>
<keyword evidence="8 9" id="KW-0472">Membrane</keyword>
<dbReference type="PRINTS" id="PR01506">
    <property type="entry name" value="TATBPROTEIN"/>
</dbReference>
<keyword evidence="7 9" id="KW-0811">Translocation</keyword>
<evidence type="ECO:0000256" key="10">
    <source>
        <dbReference type="SAM" id="MobiDB-lite"/>
    </source>
</evidence>
<keyword evidence="3 9" id="KW-1003">Cell membrane</keyword>
<keyword evidence="2 9" id="KW-0813">Transport</keyword>
<keyword evidence="12" id="KW-1185">Reference proteome</keyword>
<comment type="caution">
    <text evidence="11">The sequence shown here is derived from an EMBL/GenBank/DDBJ whole genome shotgun (WGS) entry which is preliminary data.</text>
</comment>
<feature type="compositionally biased region" description="Basic and acidic residues" evidence="10">
    <location>
        <begin position="65"/>
        <end position="110"/>
    </location>
</feature>
<reference evidence="11" key="1">
    <citation type="submission" date="2020-03" db="EMBL/GenBank/DDBJ databases">
        <title>Solimonas marina sp. nov., isolated from deep seawater of the Pacific Ocean.</title>
        <authorList>
            <person name="Liu X."/>
            <person name="Lai Q."/>
            <person name="Sun F."/>
            <person name="Gai Y."/>
            <person name="Li G."/>
            <person name="Shao Z."/>
        </authorList>
    </citation>
    <scope>NUCLEOTIDE SEQUENCE</scope>
    <source>
        <strain evidence="11">C16B3</strain>
    </source>
</reference>
<evidence type="ECO:0000313" key="12">
    <source>
        <dbReference type="Proteomes" id="UP000653472"/>
    </source>
</evidence>
<protein>
    <recommendedName>
        <fullName evidence="9">Sec-independent protein translocase protein TatB</fullName>
    </recommendedName>
</protein>
<evidence type="ECO:0000256" key="7">
    <source>
        <dbReference type="ARBA" id="ARBA00023010"/>
    </source>
</evidence>
<dbReference type="InterPro" id="IPR003369">
    <property type="entry name" value="TatA/B/E"/>
</dbReference>
<comment type="subcellular location">
    <subcellularLocation>
        <location evidence="9">Cell membrane</location>
        <topology evidence="9">Single-pass membrane protein</topology>
    </subcellularLocation>
    <subcellularLocation>
        <location evidence="1">Membrane</location>
        <topology evidence="1">Single-pass membrane protein</topology>
    </subcellularLocation>
</comment>
<dbReference type="PANTHER" id="PTHR33162">
    <property type="entry name" value="SEC-INDEPENDENT PROTEIN TRANSLOCASE PROTEIN TATA, CHLOROPLASTIC"/>
    <property type="match status" value="1"/>
</dbReference>
<feature type="region of interest" description="Disordered" evidence="10">
    <location>
        <begin position="65"/>
        <end position="124"/>
    </location>
</feature>
<evidence type="ECO:0000256" key="8">
    <source>
        <dbReference type="ARBA" id="ARBA00023136"/>
    </source>
</evidence>
<comment type="subunit">
    <text evidence="9">The Tat system comprises two distinct complexes: a TatABC complex, containing multiple copies of TatA, TatB and TatC subunits, and a separate TatA complex, containing only TatA subunits. Substrates initially bind to the TatABC complex, which probably triggers association of the separate TatA complex to form the active translocon.</text>
</comment>
<sequence length="124" mass="13961">MFDIGFSELLLCFLVALVVLGPEKLPKLARTLGRWTGQAKGYLRNLTDELDREAQLSELRKQLDDAKQAMKEGADSFRDTVKKETDSFRDTVRKETDEVHKSYQGGEHDAQPASPTPEPTDPKP</sequence>
<feature type="compositionally biased region" description="Pro residues" evidence="10">
    <location>
        <begin position="114"/>
        <end position="124"/>
    </location>
</feature>
<comment type="similarity">
    <text evidence="9">Belongs to the TatB family.</text>
</comment>
<comment type="function">
    <text evidence="9">Part of the twin-arginine translocation (Tat) system that transports large folded proteins containing a characteristic twin-arginine motif in their signal peptide across membranes. Together with TatC, TatB is part of a receptor directly interacting with Tat signal peptides. TatB may form an oligomeric binding site that transiently accommodates folded Tat precursor proteins before their translocation.</text>
</comment>
<organism evidence="11 12">
    <name type="scientific">Solimonas marina</name>
    <dbReference type="NCBI Taxonomy" id="2714601"/>
    <lineage>
        <taxon>Bacteria</taxon>
        <taxon>Pseudomonadati</taxon>
        <taxon>Pseudomonadota</taxon>
        <taxon>Gammaproteobacteria</taxon>
        <taxon>Nevskiales</taxon>
        <taxon>Nevskiaceae</taxon>
        <taxon>Solimonas</taxon>
    </lineage>
</organism>
<dbReference type="PANTHER" id="PTHR33162:SF1">
    <property type="entry name" value="SEC-INDEPENDENT PROTEIN TRANSLOCASE PROTEIN TATA, CHLOROPLASTIC"/>
    <property type="match status" value="1"/>
</dbReference>
<proteinExistence type="inferred from homology"/>
<gene>
    <name evidence="9 11" type="primary">tatB</name>
    <name evidence="11" type="ORF">G7Y82_02795</name>
</gene>
<dbReference type="NCBIfam" id="TIGR01410">
    <property type="entry name" value="tatB"/>
    <property type="match status" value="1"/>
</dbReference>
<dbReference type="RefSeq" id="WP_168146462.1">
    <property type="nucleotide sequence ID" value="NZ_JAAVXB010000001.1"/>
</dbReference>
<dbReference type="EMBL" id="JAAVXB010000001">
    <property type="protein sequence ID" value="NKF21230.1"/>
    <property type="molecule type" value="Genomic_DNA"/>
</dbReference>
<dbReference type="GO" id="GO:0033281">
    <property type="term" value="C:TAT protein transport complex"/>
    <property type="evidence" value="ECO:0007669"/>
    <property type="project" value="UniProtKB-UniRule"/>
</dbReference>
<evidence type="ECO:0000256" key="2">
    <source>
        <dbReference type="ARBA" id="ARBA00022448"/>
    </source>
</evidence>
<name>A0A970B568_9GAMM</name>
<dbReference type="GO" id="GO:0008320">
    <property type="term" value="F:protein transmembrane transporter activity"/>
    <property type="evidence" value="ECO:0007669"/>
    <property type="project" value="UniProtKB-UniRule"/>
</dbReference>
<dbReference type="InterPro" id="IPR018448">
    <property type="entry name" value="TatB"/>
</dbReference>
<dbReference type="GO" id="GO:0043953">
    <property type="term" value="P:protein transport by the Tat complex"/>
    <property type="evidence" value="ECO:0007669"/>
    <property type="project" value="UniProtKB-UniRule"/>
</dbReference>
<keyword evidence="4 9" id="KW-0812">Transmembrane</keyword>
<evidence type="ECO:0000256" key="5">
    <source>
        <dbReference type="ARBA" id="ARBA00022927"/>
    </source>
</evidence>
<keyword evidence="5 9" id="KW-0653">Protein transport</keyword>
<evidence type="ECO:0000256" key="4">
    <source>
        <dbReference type="ARBA" id="ARBA00022692"/>
    </source>
</evidence>
<evidence type="ECO:0000256" key="1">
    <source>
        <dbReference type="ARBA" id="ARBA00004167"/>
    </source>
</evidence>
<evidence type="ECO:0000256" key="9">
    <source>
        <dbReference type="HAMAP-Rule" id="MF_00237"/>
    </source>
</evidence>
<evidence type="ECO:0000256" key="3">
    <source>
        <dbReference type="ARBA" id="ARBA00022475"/>
    </source>
</evidence>
<accession>A0A970B568</accession>
<dbReference type="Pfam" id="PF02416">
    <property type="entry name" value="TatA_B_E"/>
    <property type="match status" value="1"/>
</dbReference>
<dbReference type="Gene3D" id="1.20.5.3310">
    <property type="match status" value="1"/>
</dbReference>
<dbReference type="AlphaFoldDB" id="A0A970B568"/>
<keyword evidence="6 9" id="KW-1133">Transmembrane helix</keyword>